<dbReference type="InterPro" id="IPR003358">
    <property type="entry name" value="tRNA_(Gua-N-7)_MeTrfase_Trmb"/>
</dbReference>
<dbReference type="Gene3D" id="3.40.50.150">
    <property type="entry name" value="Vaccinia Virus protein VP39"/>
    <property type="match status" value="1"/>
</dbReference>
<dbReference type="InterPro" id="IPR029063">
    <property type="entry name" value="SAM-dependent_MTases_sf"/>
</dbReference>
<dbReference type="PANTHER" id="PTHR23417:SF14">
    <property type="entry name" value="PENTACOTRIPEPTIDE-REPEAT REGION OF PRORP DOMAIN-CONTAINING PROTEIN"/>
    <property type="match status" value="1"/>
</dbReference>
<reference evidence="8" key="1">
    <citation type="submission" date="2019-03" db="EMBL/GenBank/DDBJ databases">
        <title>Lake Tanganyika Metagenome-Assembled Genomes (MAGs).</title>
        <authorList>
            <person name="Tran P."/>
        </authorList>
    </citation>
    <scope>NUCLEOTIDE SEQUENCE</scope>
    <source>
        <strain evidence="8">K_DeepCast_65m_m2_066</strain>
    </source>
</reference>
<dbReference type="Proteomes" id="UP000712673">
    <property type="component" value="Unassembled WGS sequence"/>
</dbReference>
<evidence type="ECO:0000256" key="1">
    <source>
        <dbReference type="ARBA" id="ARBA00000142"/>
    </source>
</evidence>
<dbReference type="SUPFAM" id="SSF53335">
    <property type="entry name" value="S-adenosyl-L-methionine-dependent methyltransferases"/>
    <property type="match status" value="1"/>
</dbReference>
<keyword evidence="4 8" id="KW-0489">Methyltransferase</keyword>
<comment type="caution">
    <text evidence="8">The sequence shown here is derived from an EMBL/GenBank/DDBJ whole genome shotgun (WGS) entry which is preliminary data.</text>
</comment>
<organism evidence="8 9">
    <name type="scientific">Tectimicrobiota bacterium</name>
    <dbReference type="NCBI Taxonomy" id="2528274"/>
    <lineage>
        <taxon>Bacteria</taxon>
        <taxon>Pseudomonadati</taxon>
        <taxon>Nitrospinota/Tectimicrobiota group</taxon>
        <taxon>Candidatus Tectimicrobiota</taxon>
    </lineage>
</organism>
<dbReference type="EMBL" id="VGLS01000601">
    <property type="protein sequence ID" value="MBM3225518.1"/>
    <property type="molecule type" value="Genomic_DNA"/>
</dbReference>
<evidence type="ECO:0000313" key="8">
    <source>
        <dbReference type="EMBL" id="MBM3225518.1"/>
    </source>
</evidence>
<evidence type="ECO:0000256" key="4">
    <source>
        <dbReference type="ARBA" id="ARBA00022603"/>
    </source>
</evidence>
<evidence type="ECO:0000313" key="9">
    <source>
        <dbReference type="Proteomes" id="UP000712673"/>
    </source>
</evidence>
<comment type="catalytic activity">
    <reaction evidence="1">
        <text>guanosine(46) in tRNA + S-adenosyl-L-methionine = N(7)-methylguanosine(46) in tRNA + S-adenosyl-L-homocysteine</text>
        <dbReference type="Rhea" id="RHEA:42708"/>
        <dbReference type="Rhea" id="RHEA-COMP:10188"/>
        <dbReference type="Rhea" id="RHEA-COMP:10189"/>
        <dbReference type="ChEBI" id="CHEBI:57856"/>
        <dbReference type="ChEBI" id="CHEBI:59789"/>
        <dbReference type="ChEBI" id="CHEBI:74269"/>
        <dbReference type="ChEBI" id="CHEBI:74480"/>
        <dbReference type="EC" id="2.1.1.33"/>
    </reaction>
</comment>
<dbReference type="PROSITE" id="PS51625">
    <property type="entry name" value="SAM_MT_TRMB"/>
    <property type="match status" value="1"/>
</dbReference>
<evidence type="ECO:0000256" key="7">
    <source>
        <dbReference type="ARBA" id="ARBA00022694"/>
    </source>
</evidence>
<dbReference type="NCBIfam" id="TIGR00091">
    <property type="entry name" value="tRNA (guanosine(46)-N7)-methyltransferase TrmB"/>
    <property type="match status" value="1"/>
</dbReference>
<dbReference type="PANTHER" id="PTHR23417">
    <property type="entry name" value="3-DEOXY-D-MANNO-OCTULOSONIC-ACID TRANSFERASE/TRNA GUANINE-N 7 - -METHYLTRANSFERASE"/>
    <property type="match status" value="1"/>
</dbReference>
<dbReference type="CDD" id="cd02440">
    <property type="entry name" value="AdoMet_MTases"/>
    <property type="match status" value="1"/>
</dbReference>
<dbReference type="GO" id="GO:0043527">
    <property type="term" value="C:tRNA methyltransferase complex"/>
    <property type="evidence" value="ECO:0007669"/>
    <property type="project" value="TreeGrafter"/>
</dbReference>
<dbReference type="GO" id="GO:0008176">
    <property type="term" value="F:tRNA (guanine(46)-N7)-methyltransferase activity"/>
    <property type="evidence" value="ECO:0007669"/>
    <property type="project" value="UniProtKB-EC"/>
</dbReference>
<accession>A0A937W3G9</accession>
<protein>
    <recommendedName>
        <fullName evidence="3">tRNA (guanine(46)-N(7))-methyltransferase</fullName>
        <ecNumber evidence="3">2.1.1.33</ecNumber>
    </recommendedName>
</protein>
<evidence type="ECO:0000256" key="3">
    <source>
        <dbReference type="ARBA" id="ARBA00011977"/>
    </source>
</evidence>
<keyword evidence="5 8" id="KW-0808">Transferase</keyword>
<keyword evidence="7" id="KW-0819">tRNA processing</keyword>
<evidence type="ECO:0000256" key="5">
    <source>
        <dbReference type="ARBA" id="ARBA00022679"/>
    </source>
</evidence>
<dbReference type="InterPro" id="IPR055361">
    <property type="entry name" value="tRNA_methyltr_TrmB_bact"/>
</dbReference>
<comment type="function">
    <text evidence="2">Catalyzes the formation of N(7)-methylguanine at position 46 (m7G46) in tRNA.</text>
</comment>
<gene>
    <name evidence="8" type="primary">trmB</name>
    <name evidence="8" type="ORF">FJZ47_17205</name>
</gene>
<evidence type="ECO:0000256" key="2">
    <source>
        <dbReference type="ARBA" id="ARBA00003015"/>
    </source>
</evidence>
<dbReference type="AlphaFoldDB" id="A0A937W3G9"/>
<keyword evidence="6" id="KW-0949">S-adenosyl-L-methionine</keyword>
<dbReference type="Pfam" id="PF02390">
    <property type="entry name" value="Methyltransf_4"/>
    <property type="match status" value="1"/>
</dbReference>
<feature type="non-terminal residue" evidence="8">
    <location>
        <position position="1"/>
    </location>
</feature>
<dbReference type="EC" id="2.1.1.33" evidence="3"/>
<evidence type="ECO:0000256" key="6">
    <source>
        <dbReference type="ARBA" id="ARBA00022691"/>
    </source>
</evidence>
<sequence>DVEIGFGNGEFLVRTAQEHPERHFVGIEQEWASVQRGLRRLAQAELRNVRLLLVDARIAMERLFAPQTIQRVYALFPCPWPKERHIRHRLFAHTFLTLLNSRLVPTGEVQVVTDQQPYVDWVLEQVPETGFIAAWSPIAPSFHTKYERKWYETGQHEFFDLRLQKTSHLSSPLREDVTLQTHRIAQFNPAQFPLASLHGPITVTCKEFLYDPQKRKGLVWVFVAEEGLTQDFWIEIARSGMDWTIRPARGCGIVPTVGVQSALDLVRDTAQQTVS</sequence>
<name>A0A937W3G9_UNCTE</name>
<proteinExistence type="inferred from homology"/>
<dbReference type="HAMAP" id="MF_01057">
    <property type="entry name" value="tRNA_methyltr_TrmB"/>
    <property type="match status" value="1"/>
</dbReference>